<evidence type="ECO:0000313" key="4">
    <source>
        <dbReference type="Ensembl" id="ENSELUP00000029856.2"/>
    </source>
</evidence>
<dbReference type="OMA" id="PRPNCQV"/>
<name>A0A3P8ZMA9_ESOLU</name>
<keyword evidence="5" id="KW-1185">Reference proteome</keyword>
<reference evidence="4" key="3">
    <citation type="submission" date="2025-08" db="UniProtKB">
        <authorList>
            <consortium name="Ensembl"/>
        </authorList>
    </citation>
    <scope>IDENTIFICATION</scope>
</reference>
<reference evidence="4" key="2">
    <citation type="submission" date="2020-02" db="EMBL/GenBank/DDBJ databases">
        <title>Esox lucius (northern pike) genome, fEsoLuc1, primary haplotype.</title>
        <authorList>
            <person name="Myers G."/>
            <person name="Karagic N."/>
            <person name="Meyer A."/>
            <person name="Pippel M."/>
            <person name="Reichard M."/>
            <person name="Winkler S."/>
            <person name="Tracey A."/>
            <person name="Sims Y."/>
            <person name="Howe K."/>
            <person name="Rhie A."/>
            <person name="Formenti G."/>
            <person name="Durbin R."/>
            <person name="Fedrigo O."/>
            <person name="Jarvis E.D."/>
        </authorList>
    </citation>
    <scope>NUCLEOTIDE SEQUENCE [LARGE SCALE GENOMIC DNA]</scope>
</reference>
<feature type="domain" description="Thyroglobulin type-1" evidence="3">
    <location>
        <begin position="22"/>
        <end position="85"/>
    </location>
</feature>
<evidence type="ECO:0000256" key="1">
    <source>
        <dbReference type="ARBA" id="ARBA00023157"/>
    </source>
</evidence>
<feature type="disulfide bond" evidence="2">
    <location>
        <begin position="54"/>
        <end position="61"/>
    </location>
</feature>
<accession>A0A3P8ZMA9</accession>
<reference evidence="5" key="1">
    <citation type="journal article" date="2014" name="PLoS ONE">
        <title>The genome and linkage map of the northern pike (Esox lucius): conserved synteny revealed between the salmonid sister group and the Neoteleostei.</title>
        <authorList>
            <person name="Rondeau E.B."/>
            <person name="Minkley D.R."/>
            <person name="Leong J.S."/>
            <person name="Messmer A.M."/>
            <person name="Jantzen J.R."/>
            <person name="von Schalburg K.R."/>
            <person name="Lemon C."/>
            <person name="Bird N.H."/>
            <person name="Koop B.F."/>
        </authorList>
    </citation>
    <scope>NUCLEOTIDE SEQUENCE</scope>
</reference>
<dbReference type="Proteomes" id="UP000265140">
    <property type="component" value="Chromosome 1"/>
</dbReference>
<dbReference type="GeneTree" id="ENSGT01120000272251"/>
<comment type="caution">
    <text evidence="2">Lacks conserved residue(s) required for the propagation of feature annotation.</text>
</comment>
<dbReference type="InParanoid" id="A0A3P8ZMA9"/>
<dbReference type="SUPFAM" id="SSF57610">
    <property type="entry name" value="Thyroglobulin type-1 domain"/>
    <property type="match status" value="1"/>
</dbReference>
<protein>
    <recommendedName>
        <fullName evidence="3">Thyroglobulin type-1 domain-containing protein</fullName>
    </recommendedName>
</protein>
<evidence type="ECO:0000256" key="2">
    <source>
        <dbReference type="PROSITE-ProRule" id="PRU00500"/>
    </source>
</evidence>
<dbReference type="Bgee" id="ENSELUG00000006903">
    <property type="expression patterns" value="Expressed in camera-type eye and 4 other cell types or tissues"/>
</dbReference>
<sequence>MYRKLQKEIIITDAFLNFYLDLTPCEQDTANCPHVLGRCCPKCDNQGQYTPLQCCGSTGYCRCVTTLGHSIPGTLTPPGRPRPNCQVRKGRCV</sequence>
<organism evidence="4 5">
    <name type="scientific">Esox lucius</name>
    <name type="common">Northern pike</name>
    <dbReference type="NCBI Taxonomy" id="8010"/>
    <lineage>
        <taxon>Eukaryota</taxon>
        <taxon>Metazoa</taxon>
        <taxon>Chordata</taxon>
        <taxon>Craniata</taxon>
        <taxon>Vertebrata</taxon>
        <taxon>Euteleostomi</taxon>
        <taxon>Actinopterygii</taxon>
        <taxon>Neopterygii</taxon>
        <taxon>Teleostei</taxon>
        <taxon>Protacanthopterygii</taxon>
        <taxon>Esociformes</taxon>
        <taxon>Esocidae</taxon>
        <taxon>Esox</taxon>
    </lineage>
</organism>
<dbReference type="SMART" id="SM00211">
    <property type="entry name" value="TY"/>
    <property type="match status" value="1"/>
</dbReference>
<dbReference type="Gene3D" id="4.10.800.10">
    <property type="entry name" value="Thyroglobulin type-1"/>
    <property type="match status" value="1"/>
</dbReference>
<proteinExistence type="predicted"/>
<dbReference type="InterPro" id="IPR000716">
    <property type="entry name" value="Thyroglobulin_1"/>
</dbReference>
<dbReference type="Ensembl" id="ENSELUT00000009794.3">
    <property type="protein sequence ID" value="ENSELUP00000029856.2"/>
    <property type="gene ID" value="ENSELUG00000006903.3"/>
</dbReference>
<dbReference type="PROSITE" id="PS51162">
    <property type="entry name" value="THYROGLOBULIN_1_2"/>
    <property type="match status" value="1"/>
</dbReference>
<dbReference type="AlphaFoldDB" id="A0A3P8ZMA9"/>
<dbReference type="CDD" id="cd00191">
    <property type="entry name" value="TY"/>
    <property type="match status" value="1"/>
</dbReference>
<keyword evidence="1 2" id="KW-1015">Disulfide bond</keyword>
<dbReference type="InterPro" id="IPR036857">
    <property type="entry name" value="Thyroglobulin_1_sf"/>
</dbReference>
<evidence type="ECO:0000313" key="5">
    <source>
        <dbReference type="Proteomes" id="UP000265140"/>
    </source>
</evidence>
<evidence type="ECO:0000259" key="3">
    <source>
        <dbReference type="PROSITE" id="PS51162"/>
    </source>
</evidence>
<dbReference type="Pfam" id="PF00086">
    <property type="entry name" value="Thyroglobulin_1"/>
    <property type="match status" value="1"/>
</dbReference>
<reference evidence="4" key="4">
    <citation type="submission" date="2025-09" db="UniProtKB">
        <authorList>
            <consortium name="Ensembl"/>
        </authorList>
    </citation>
    <scope>IDENTIFICATION</scope>
</reference>